<dbReference type="AlphaFoldDB" id="A0A6M1RK74"/>
<keyword evidence="2" id="KW-1185">Reference proteome</keyword>
<dbReference type="SUPFAM" id="SSF54862">
    <property type="entry name" value="4Fe-4S ferredoxins"/>
    <property type="match status" value="1"/>
</dbReference>
<dbReference type="PANTHER" id="PTHR42773:SF1">
    <property type="entry name" value="METALLO-BETA-LACTAMASE FAMILY PROTEIN"/>
    <property type="match status" value="1"/>
</dbReference>
<organism evidence="1 2">
    <name type="scientific">Limisphaera ngatamarikiensis</name>
    <dbReference type="NCBI Taxonomy" id="1324935"/>
    <lineage>
        <taxon>Bacteria</taxon>
        <taxon>Pseudomonadati</taxon>
        <taxon>Verrucomicrobiota</taxon>
        <taxon>Verrucomicrobiia</taxon>
        <taxon>Limisphaerales</taxon>
        <taxon>Limisphaeraceae</taxon>
        <taxon>Limisphaera</taxon>
    </lineage>
</organism>
<proteinExistence type="predicted"/>
<sequence>MADKANKYPENVPGKYYVDNQCIDCDLCRETAPNNFRRNDEGGYSYVYKQPSTPEEEAQCKEAKEGCPVEAIGDDGDQP</sequence>
<gene>
    <name evidence="1" type="ORF">G4L39_13905</name>
</gene>
<dbReference type="Pfam" id="PF13370">
    <property type="entry name" value="Fer4_13"/>
    <property type="match status" value="1"/>
</dbReference>
<evidence type="ECO:0000313" key="1">
    <source>
        <dbReference type="EMBL" id="NGO40478.1"/>
    </source>
</evidence>
<comment type="caution">
    <text evidence="1">The sequence shown here is derived from an EMBL/GenBank/DDBJ whole genome shotgun (WGS) entry which is preliminary data.</text>
</comment>
<dbReference type="EMBL" id="JAAKYA010000095">
    <property type="protein sequence ID" value="NGO40478.1"/>
    <property type="molecule type" value="Genomic_DNA"/>
</dbReference>
<name>A0A6M1RK74_9BACT</name>
<reference evidence="1 2" key="1">
    <citation type="submission" date="2020-02" db="EMBL/GenBank/DDBJ databases">
        <title>Draft genome sequence of Limisphaera ngatamarikiensis NGM72.4T, a thermophilic Verrucomicrobia grouped in subdivision 3.</title>
        <authorList>
            <person name="Carere C.R."/>
            <person name="Steen J."/>
            <person name="Hugenholtz P."/>
            <person name="Stott M.B."/>
        </authorList>
    </citation>
    <scope>NUCLEOTIDE SEQUENCE [LARGE SCALE GENOMIC DNA]</scope>
    <source>
        <strain evidence="1 2">NGM72.4</strain>
    </source>
</reference>
<accession>A0A6M1RK74</accession>
<dbReference type="PANTHER" id="PTHR42773">
    <property type="entry name" value="METALLO-BETA-LACTAMASE-RELATED"/>
    <property type="match status" value="1"/>
</dbReference>
<dbReference type="Gene3D" id="3.30.70.20">
    <property type="match status" value="1"/>
</dbReference>
<protein>
    <submittedName>
        <fullName evidence="1">Ferredoxin</fullName>
    </submittedName>
</protein>
<dbReference type="RefSeq" id="WP_165109109.1">
    <property type="nucleotide sequence ID" value="NZ_JAAKYA010000095.1"/>
</dbReference>
<evidence type="ECO:0000313" key="2">
    <source>
        <dbReference type="Proteomes" id="UP000477311"/>
    </source>
</evidence>
<dbReference type="Proteomes" id="UP000477311">
    <property type="component" value="Unassembled WGS sequence"/>
</dbReference>